<dbReference type="InterPro" id="IPR035255">
    <property type="entry name" value="DUF5348"/>
</dbReference>
<evidence type="ECO:0000313" key="3">
    <source>
        <dbReference type="Proteomes" id="UP000321901"/>
    </source>
</evidence>
<proteinExistence type="predicted"/>
<protein>
    <recommendedName>
        <fullName evidence="1">DUF5348 domain-containing protein</fullName>
    </recommendedName>
</protein>
<evidence type="ECO:0000313" key="2">
    <source>
        <dbReference type="EMBL" id="GEN85150.1"/>
    </source>
</evidence>
<accession>A0A511ZCH7</accession>
<reference evidence="2 3" key="1">
    <citation type="submission" date="2019-07" db="EMBL/GenBank/DDBJ databases">
        <title>Whole genome shotgun sequence of Sporosarcina luteola NBRC 105378.</title>
        <authorList>
            <person name="Hosoyama A."/>
            <person name="Uohara A."/>
            <person name="Ohji S."/>
            <person name="Ichikawa N."/>
        </authorList>
    </citation>
    <scope>NUCLEOTIDE SEQUENCE [LARGE SCALE GENOMIC DNA]</scope>
    <source>
        <strain evidence="2 3">NBRC 105378</strain>
    </source>
</reference>
<organism evidence="2 3">
    <name type="scientific">Sporosarcina luteola</name>
    <dbReference type="NCBI Taxonomy" id="582850"/>
    <lineage>
        <taxon>Bacteria</taxon>
        <taxon>Bacillati</taxon>
        <taxon>Bacillota</taxon>
        <taxon>Bacilli</taxon>
        <taxon>Bacillales</taxon>
        <taxon>Caryophanaceae</taxon>
        <taxon>Sporosarcina</taxon>
    </lineage>
</organism>
<gene>
    <name evidence="2" type="ORF">SLU01_34620</name>
</gene>
<feature type="domain" description="DUF5348" evidence="1">
    <location>
        <begin position="4"/>
        <end position="73"/>
    </location>
</feature>
<dbReference type="Pfam" id="PF17295">
    <property type="entry name" value="DUF5348"/>
    <property type="match status" value="1"/>
</dbReference>
<name>A0A511ZCH7_9BACL</name>
<keyword evidence="3" id="KW-1185">Reference proteome</keyword>
<evidence type="ECO:0000259" key="1">
    <source>
        <dbReference type="Pfam" id="PF17295"/>
    </source>
</evidence>
<dbReference type="Proteomes" id="UP000321901">
    <property type="component" value="Unassembled WGS sequence"/>
</dbReference>
<comment type="caution">
    <text evidence="2">The sequence shown here is derived from an EMBL/GenBank/DDBJ whole genome shotgun (WGS) entry which is preliminary data.</text>
</comment>
<dbReference type="RefSeq" id="WP_147060674.1">
    <property type="nucleotide sequence ID" value="NZ_BJYL01000062.1"/>
</dbReference>
<dbReference type="AlphaFoldDB" id="A0A511ZCH7"/>
<dbReference type="OrthoDB" id="2973127at2"/>
<sequence length="85" mass="10429">MNRGILVFDQNEQEWRAWIGQEAFHIVQGDTFELRVQDRYFKAYLEKDWEWFVTLNFEVVFTLHTHEVYKIRINKQHHMKAGAPF</sequence>
<dbReference type="EMBL" id="BJYL01000062">
    <property type="protein sequence ID" value="GEN85150.1"/>
    <property type="molecule type" value="Genomic_DNA"/>
</dbReference>